<dbReference type="Pfam" id="PF13166">
    <property type="entry name" value="AAA_13"/>
    <property type="match status" value="1"/>
</dbReference>
<dbReference type="Proteomes" id="UP000261758">
    <property type="component" value="Chromosome"/>
</dbReference>
<dbReference type="PANTHER" id="PTHR32182">
    <property type="entry name" value="DNA REPLICATION AND REPAIR PROTEIN RECF"/>
    <property type="match status" value="1"/>
</dbReference>
<feature type="domain" description="Protein CR006 P-loop" evidence="1">
    <location>
        <begin position="374"/>
        <end position="705"/>
    </location>
</feature>
<sequence length="868" mass="95951">MANVLQEIQTWSADRPTWQRDALRRLIMNGDLGAEDIDALTAICKGEHGLTEKVAAQPLAKEHVPERGGTAQAVSLDSIFHHKGVNALAENQTLKFASGLTIVYGDNGAGKTGYIRILKQACRARGQETILGNVVITGAAPPKPTVAIKYKVGTEAAAREWAGGDADEFISRVSIFDTQSAAVYLNERTDVAFLPFGLDLFDKLVRACKAVRAKLETEQRALNTNALAGVIAQIPQGTAAAKLVNGITLFTKPEDVQTIARLKPEEQERLAFLEKALQDLQANDPQKLVAQLTLRANRVRALADHLRGVETALADAEVTAVFDTRKEGRRKSEEAKRLREATFPQGLLAGTGGEQWKAMWEAARLFSEQQAYQGQGFPVTEGGAKCVLCQQDLDHAAAHRLKHFEEFVVSTTEKELRQIRDEFARRRNAFANLKTSTDAVEETLKELRLEHEAKAEAISAAISQNEKRRAAIVAALADNKDLGEDFQVLAASSTQAKSIGDEIDARLKSLREAGAADAKKKMTDEAQELRARVLLGKHEKALLDEIENKKKIAAYAQCLDETKPNAITQKSSAVTKAVVSESLKKSFKDELKALEFNHVEVELKEQGGAEGVFYHKLVLTRNPTIDVPKVVSEGEQRCISIAAFFAELSTADDPSGIVFDDPVSSLDFQWRSAVARRLVEESKRRQVIVFTHDVVFLLALKQFAEQTDVQPLDQHVRRQVNGAGVCREELPWLAMRVKDKIGFLKNAWQAVDKKHRNGEQDAYEREAKELYGLLREAWERAIEEVLLGGIVERFRPSVETQRLAPLSDITDEDCKIVKEGMTKSSAWLTGHDHAAAARAPVPAPDELKKDIEALETWVKGVNVRRSKK</sequence>
<dbReference type="InterPro" id="IPR026866">
    <property type="entry name" value="CR006_AAA"/>
</dbReference>
<name>A0AAD0SE49_RALSL</name>
<evidence type="ECO:0000259" key="1">
    <source>
        <dbReference type="Pfam" id="PF13166"/>
    </source>
</evidence>
<dbReference type="EMBL" id="CP022759">
    <property type="protein sequence ID" value="AXV81682.1"/>
    <property type="molecule type" value="Genomic_DNA"/>
</dbReference>
<protein>
    <recommendedName>
        <fullName evidence="1">Protein CR006 P-loop domain-containing protein</fullName>
    </recommendedName>
</protein>
<organism evidence="2 3">
    <name type="scientific">Ralstonia solanacearum</name>
    <name type="common">Pseudomonas solanacearum</name>
    <dbReference type="NCBI Taxonomy" id="305"/>
    <lineage>
        <taxon>Bacteria</taxon>
        <taxon>Pseudomonadati</taxon>
        <taxon>Pseudomonadota</taxon>
        <taxon>Betaproteobacteria</taxon>
        <taxon>Burkholderiales</taxon>
        <taxon>Burkholderiaceae</taxon>
        <taxon>Ralstonia</taxon>
        <taxon>Ralstonia solanacearum species complex</taxon>
    </lineage>
</organism>
<dbReference type="InterPro" id="IPR027417">
    <property type="entry name" value="P-loop_NTPase"/>
</dbReference>
<evidence type="ECO:0000313" key="2">
    <source>
        <dbReference type="EMBL" id="AXV81682.1"/>
    </source>
</evidence>
<accession>A0AAD0SE49</accession>
<dbReference type="GO" id="GO:0006302">
    <property type="term" value="P:double-strand break repair"/>
    <property type="evidence" value="ECO:0007669"/>
    <property type="project" value="TreeGrafter"/>
</dbReference>
<dbReference type="Gene3D" id="3.40.50.300">
    <property type="entry name" value="P-loop containing nucleotide triphosphate hydrolases"/>
    <property type="match status" value="2"/>
</dbReference>
<proteinExistence type="predicted"/>
<reference evidence="2 3" key="1">
    <citation type="submission" date="2017-08" db="EMBL/GenBank/DDBJ databases">
        <title>Genome sequences of Ralstonia solanacearum Species Complex (RSSC) isolated from Potato bacterial wilts in Korea.</title>
        <authorList>
            <person name="Cho H."/>
            <person name="Song E.-S."/>
            <person name="Lee Y.K."/>
            <person name="Lee S."/>
            <person name="Lee S.-W."/>
            <person name="Jo A."/>
            <person name="Kim J.-G."/>
            <person name="Hwang I."/>
        </authorList>
    </citation>
    <scope>NUCLEOTIDE SEQUENCE [LARGE SCALE GENOMIC DNA]</scope>
    <source>
        <strain evidence="2 3">T98</strain>
    </source>
</reference>
<dbReference type="AlphaFoldDB" id="A0AAD0SE49"/>
<dbReference type="GO" id="GO:0000731">
    <property type="term" value="P:DNA synthesis involved in DNA repair"/>
    <property type="evidence" value="ECO:0007669"/>
    <property type="project" value="TreeGrafter"/>
</dbReference>
<evidence type="ECO:0000313" key="3">
    <source>
        <dbReference type="Proteomes" id="UP000261758"/>
    </source>
</evidence>
<dbReference type="PANTHER" id="PTHR32182:SF22">
    <property type="entry name" value="ATP-DEPENDENT ENDONUCLEASE, OLD FAMILY-RELATED"/>
    <property type="match status" value="1"/>
</dbReference>
<dbReference type="SUPFAM" id="SSF52540">
    <property type="entry name" value="P-loop containing nucleoside triphosphate hydrolases"/>
    <property type="match status" value="1"/>
</dbReference>
<gene>
    <name evidence="2" type="ORF">CJO77_09075</name>
</gene>